<reference evidence="6" key="1">
    <citation type="submission" date="2022-07" db="EMBL/GenBank/DDBJ databases">
        <authorList>
            <person name="Wu T."/>
        </authorList>
    </citation>
    <scope>NUCLEOTIDE SEQUENCE</scope>
    <source>
        <strain evidence="6">SD-1</strain>
    </source>
</reference>
<dbReference type="SUPFAM" id="SSF46785">
    <property type="entry name" value="Winged helix' DNA-binding domain"/>
    <property type="match status" value="1"/>
</dbReference>
<dbReference type="EMBL" id="CP101185">
    <property type="protein sequence ID" value="UYV96137.1"/>
    <property type="molecule type" value="Genomic_DNA"/>
</dbReference>
<accession>A0AAX3EET6</accession>
<dbReference type="GO" id="GO:0006950">
    <property type="term" value="P:response to stress"/>
    <property type="evidence" value="ECO:0007669"/>
    <property type="project" value="TreeGrafter"/>
</dbReference>
<dbReference type="SMART" id="SM00347">
    <property type="entry name" value="HTH_MARR"/>
    <property type="match status" value="1"/>
</dbReference>
<dbReference type="InterPro" id="IPR023187">
    <property type="entry name" value="Tscrpt_reg_MarR-type_CS"/>
</dbReference>
<sequence>MPDMERWPTTRLLSTAARLVEISWNEKLKSIGLTHAGVIAMQVLAAKGPITQAALAEVARVKAQTMGTTLARLELHGHVTRHRSDSDRRSHVVTLTPAGSEALTEAVKLEQDVLAPVAVDTARLRDELRIVVSGLIGVPLAEEVGIRPPHETAGPGVEKPSGETTS</sequence>
<evidence type="ECO:0000259" key="5">
    <source>
        <dbReference type="PROSITE" id="PS50995"/>
    </source>
</evidence>
<dbReference type="InterPro" id="IPR039422">
    <property type="entry name" value="MarR/SlyA-like"/>
</dbReference>
<gene>
    <name evidence="6" type="ORF">NL394_13755</name>
</gene>
<evidence type="ECO:0000256" key="1">
    <source>
        <dbReference type="ARBA" id="ARBA00023015"/>
    </source>
</evidence>
<protein>
    <submittedName>
        <fullName evidence="6">MarR family winged helix-turn-helix transcriptional regulator</fullName>
    </submittedName>
</protein>
<evidence type="ECO:0000256" key="3">
    <source>
        <dbReference type="ARBA" id="ARBA00023163"/>
    </source>
</evidence>
<dbReference type="PANTHER" id="PTHR33164:SF43">
    <property type="entry name" value="HTH-TYPE TRANSCRIPTIONAL REPRESSOR YETL"/>
    <property type="match status" value="1"/>
</dbReference>
<evidence type="ECO:0000313" key="6">
    <source>
        <dbReference type="EMBL" id="UYV96137.1"/>
    </source>
</evidence>
<evidence type="ECO:0000313" key="7">
    <source>
        <dbReference type="Proteomes" id="UP001163293"/>
    </source>
</evidence>
<dbReference type="PROSITE" id="PS50995">
    <property type="entry name" value="HTH_MARR_2"/>
    <property type="match status" value="1"/>
</dbReference>
<name>A0AAX3EET6_PAEUR</name>
<dbReference type="InterPro" id="IPR036388">
    <property type="entry name" value="WH-like_DNA-bd_sf"/>
</dbReference>
<feature type="domain" description="HTH marR-type" evidence="5">
    <location>
        <begin position="6"/>
        <end position="137"/>
    </location>
</feature>
<dbReference type="AlphaFoldDB" id="A0AAX3EET6"/>
<dbReference type="GO" id="GO:0003700">
    <property type="term" value="F:DNA-binding transcription factor activity"/>
    <property type="evidence" value="ECO:0007669"/>
    <property type="project" value="InterPro"/>
</dbReference>
<dbReference type="PROSITE" id="PS01117">
    <property type="entry name" value="HTH_MARR_1"/>
    <property type="match status" value="1"/>
</dbReference>
<organism evidence="6 7">
    <name type="scientific">Paenarthrobacter ureafaciens</name>
    <dbReference type="NCBI Taxonomy" id="37931"/>
    <lineage>
        <taxon>Bacteria</taxon>
        <taxon>Bacillati</taxon>
        <taxon>Actinomycetota</taxon>
        <taxon>Actinomycetes</taxon>
        <taxon>Micrococcales</taxon>
        <taxon>Micrococcaceae</taxon>
        <taxon>Paenarthrobacter</taxon>
    </lineage>
</organism>
<evidence type="ECO:0000256" key="4">
    <source>
        <dbReference type="SAM" id="MobiDB-lite"/>
    </source>
</evidence>
<dbReference type="Pfam" id="PF12802">
    <property type="entry name" value="MarR_2"/>
    <property type="match status" value="1"/>
</dbReference>
<proteinExistence type="predicted"/>
<dbReference type="InterPro" id="IPR000835">
    <property type="entry name" value="HTH_MarR-typ"/>
</dbReference>
<dbReference type="Gene3D" id="1.10.10.10">
    <property type="entry name" value="Winged helix-like DNA-binding domain superfamily/Winged helix DNA-binding domain"/>
    <property type="match status" value="1"/>
</dbReference>
<dbReference type="Proteomes" id="UP001163293">
    <property type="component" value="Chromosome"/>
</dbReference>
<dbReference type="InterPro" id="IPR036390">
    <property type="entry name" value="WH_DNA-bd_sf"/>
</dbReference>
<dbReference type="RefSeq" id="WP_259362625.1">
    <property type="nucleotide sequence ID" value="NZ_CP043010.1"/>
</dbReference>
<dbReference type="GO" id="GO:0003677">
    <property type="term" value="F:DNA binding"/>
    <property type="evidence" value="ECO:0007669"/>
    <property type="project" value="UniProtKB-KW"/>
</dbReference>
<keyword evidence="1" id="KW-0805">Transcription regulation</keyword>
<dbReference type="PANTHER" id="PTHR33164">
    <property type="entry name" value="TRANSCRIPTIONAL REGULATOR, MARR FAMILY"/>
    <property type="match status" value="1"/>
</dbReference>
<keyword evidence="3" id="KW-0804">Transcription</keyword>
<evidence type="ECO:0000256" key="2">
    <source>
        <dbReference type="ARBA" id="ARBA00023125"/>
    </source>
</evidence>
<keyword evidence="2" id="KW-0238">DNA-binding</keyword>
<feature type="region of interest" description="Disordered" evidence="4">
    <location>
        <begin position="146"/>
        <end position="166"/>
    </location>
</feature>
<keyword evidence="7" id="KW-1185">Reference proteome</keyword>